<dbReference type="Pfam" id="PF21088">
    <property type="entry name" value="MS_channel_1st"/>
    <property type="match status" value="1"/>
</dbReference>
<dbReference type="InterPro" id="IPR049278">
    <property type="entry name" value="MS_channel_C"/>
</dbReference>
<dbReference type="Gene3D" id="1.10.287.1260">
    <property type="match status" value="1"/>
</dbReference>
<dbReference type="Proteomes" id="UP001501496">
    <property type="component" value="Unassembled WGS sequence"/>
</dbReference>
<feature type="transmembrane region" description="Helical" evidence="7">
    <location>
        <begin position="106"/>
        <end position="126"/>
    </location>
</feature>
<sequence length="299" mass="33745">MIQNIDKIEEAITESSIWGRFVDFSNIQLYVNDDKTIKITIGFVLLVCVFFLLTNVILTLVKRIFTRKLPEADKVKFTTVFSFSRWLIYLIVLLVAFSTVGINVNAVLAASAGLLIGIGLALQTLFQDIISGIFILVDQSVHVGDIVELEGKVGRVEEIKLRTTRAVTIDNKVLIIPNHLYLTNSLYNWTQNGTTTRESVKVGVAYGSDVNLVKKLLLEAASNHEKVLNYPAPYVFFENFGDSALEFRMAFTINDSFQGAIPKSDIRFEIDRLFRAHNISIPFPQRDIHIIQKQSESKK</sequence>
<dbReference type="Pfam" id="PF00924">
    <property type="entry name" value="MS_channel_2nd"/>
    <property type="match status" value="1"/>
</dbReference>
<evidence type="ECO:0000259" key="9">
    <source>
        <dbReference type="Pfam" id="PF21082"/>
    </source>
</evidence>
<dbReference type="InterPro" id="IPR010920">
    <property type="entry name" value="LSM_dom_sf"/>
</dbReference>
<feature type="transmembrane region" description="Helical" evidence="7">
    <location>
        <begin position="82"/>
        <end position="100"/>
    </location>
</feature>
<organism evidence="11 12">
    <name type="scientific">Postechiella marina</name>
    <dbReference type="NCBI Taxonomy" id="943941"/>
    <lineage>
        <taxon>Bacteria</taxon>
        <taxon>Pseudomonadati</taxon>
        <taxon>Bacteroidota</taxon>
        <taxon>Flavobacteriia</taxon>
        <taxon>Flavobacteriales</taxon>
        <taxon>Flavobacteriaceae</taxon>
        <taxon>Postechiella</taxon>
    </lineage>
</organism>
<keyword evidence="6 7" id="KW-0472">Membrane</keyword>
<dbReference type="InterPro" id="IPR049142">
    <property type="entry name" value="MS_channel_1st"/>
</dbReference>
<feature type="domain" description="Mechanosensitive ion channel MscS C-terminal" evidence="9">
    <location>
        <begin position="200"/>
        <end position="281"/>
    </location>
</feature>
<dbReference type="InterPro" id="IPR023408">
    <property type="entry name" value="MscS_beta-dom_sf"/>
</dbReference>
<dbReference type="InterPro" id="IPR052702">
    <property type="entry name" value="MscS-like_channel"/>
</dbReference>
<evidence type="ECO:0000256" key="6">
    <source>
        <dbReference type="ARBA" id="ARBA00023136"/>
    </source>
</evidence>
<evidence type="ECO:0000313" key="11">
    <source>
        <dbReference type="EMBL" id="GAA4237696.1"/>
    </source>
</evidence>
<evidence type="ECO:0000256" key="2">
    <source>
        <dbReference type="ARBA" id="ARBA00008017"/>
    </source>
</evidence>
<evidence type="ECO:0000256" key="7">
    <source>
        <dbReference type="SAM" id="Phobius"/>
    </source>
</evidence>
<keyword evidence="5 7" id="KW-1133">Transmembrane helix</keyword>
<dbReference type="InterPro" id="IPR006685">
    <property type="entry name" value="MscS_channel_2nd"/>
</dbReference>
<dbReference type="PANTHER" id="PTHR30347">
    <property type="entry name" value="POTASSIUM CHANNEL RELATED"/>
    <property type="match status" value="1"/>
</dbReference>
<name>A0ABP8CCW3_9FLAO</name>
<evidence type="ECO:0000256" key="5">
    <source>
        <dbReference type="ARBA" id="ARBA00022989"/>
    </source>
</evidence>
<reference evidence="12" key="1">
    <citation type="journal article" date="2019" name="Int. J. Syst. Evol. Microbiol.">
        <title>The Global Catalogue of Microorganisms (GCM) 10K type strain sequencing project: providing services to taxonomists for standard genome sequencing and annotation.</title>
        <authorList>
            <consortium name="The Broad Institute Genomics Platform"/>
            <consortium name="The Broad Institute Genome Sequencing Center for Infectious Disease"/>
            <person name="Wu L."/>
            <person name="Ma J."/>
        </authorList>
    </citation>
    <scope>NUCLEOTIDE SEQUENCE [LARGE SCALE GENOMIC DNA]</scope>
    <source>
        <strain evidence="12">JCM 17630</strain>
    </source>
</reference>
<proteinExistence type="inferred from homology"/>
<dbReference type="SUPFAM" id="SSF82689">
    <property type="entry name" value="Mechanosensitive channel protein MscS (YggB), C-terminal domain"/>
    <property type="match status" value="1"/>
</dbReference>
<evidence type="ECO:0000259" key="8">
    <source>
        <dbReference type="Pfam" id="PF00924"/>
    </source>
</evidence>
<evidence type="ECO:0000256" key="1">
    <source>
        <dbReference type="ARBA" id="ARBA00004651"/>
    </source>
</evidence>
<keyword evidence="12" id="KW-1185">Reference proteome</keyword>
<dbReference type="Gene3D" id="3.30.70.100">
    <property type="match status" value="1"/>
</dbReference>
<dbReference type="PANTHER" id="PTHR30347:SF1">
    <property type="entry name" value="MECHANOSENSITIVE CHANNEL MSCK"/>
    <property type="match status" value="1"/>
</dbReference>
<evidence type="ECO:0000256" key="4">
    <source>
        <dbReference type="ARBA" id="ARBA00022692"/>
    </source>
</evidence>
<evidence type="ECO:0000259" key="10">
    <source>
        <dbReference type="Pfam" id="PF21088"/>
    </source>
</evidence>
<feature type="transmembrane region" description="Helical" evidence="7">
    <location>
        <begin position="39"/>
        <end position="61"/>
    </location>
</feature>
<comment type="subcellular location">
    <subcellularLocation>
        <location evidence="1">Cell membrane</location>
        <topology evidence="1">Multi-pass membrane protein</topology>
    </subcellularLocation>
</comment>
<evidence type="ECO:0000256" key="3">
    <source>
        <dbReference type="ARBA" id="ARBA00022475"/>
    </source>
</evidence>
<dbReference type="RefSeq" id="WP_344788636.1">
    <property type="nucleotide sequence ID" value="NZ_BAABCA010000005.1"/>
</dbReference>
<dbReference type="InterPro" id="IPR011014">
    <property type="entry name" value="MscS_channel_TM-2"/>
</dbReference>
<accession>A0ABP8CCW3</accession>
<evidence type="ECO:0000313" key="12">
    <source>
        <dbReference type="Proteomes" id="UP001501496"/>
    </source>
</evidence>
<dbReference type="Gene3D" id="2.30.30.60">
    <property type="match status" value="1"/>
</dbReference>
<keyword evidence="4 7" id="KW-0812">Transmembrane</keyword>
<dbReference type="Pfam" id="PF21082">
    <property type="entry name" value="MS_channel_3rd"/>
    <property type="match status" value="1"/>
</dbReference>
<dbReference type="InterPro" id="IPR011066">
    <property type="entry name" value="MscS_channel_C_sf"/>
</dbReference>
<feature type="domain" description="Mechanosensitive ion channel transmembrane helices 2/3" evidence="10">
    <location>
        <begin position="87"/>
        <end position="123"/>
    </location>
</feature>
<protein>
    <recommendedName>
        <fullName evidence="13">Mechanosensitive ion channel protein MscS</fullName>
    </recommendedName>
</protein>
<dbReference type="SUPFAM" id="SSF50182">
    <property type="entry name" value="Sm-like ribonucleoproteins"/>
    <property type="match status" value="1"/>
</dbReference>
<comment type="caution">
    <text evidence="11">The sequence shown here is derived from an EMBL/GenBank/DDBJ whole genome shotgun (WGS) entry which is preliminary data.</text>
</comment>
<evidence type="ECO:0008006" key="13">
    <source>
        <dbReference type="Google" id="ProtNLM"/>
    </source>
</evidence>
<comment type="similarity">
    <text evidence="2">Belongs to the MscS (TC 1.A.23) family.</text>
</comment>
<dbReference type="SUPFAM" id="SSF82861">
    <property type="entry name" value="Mechanosensitive channel protein MscS (YggB), transmembrane region"/>
    <property type="match status" value="1"/>
</dbReference>
<dbReference type="EMBL" id="BAABCA010000005">
    <property type="protein sequence ID" value="GAA4237696.1"/>
    <property type="molecule type" value="Genomic_DNA"/>
</dbReference>
<gene>
    <name evidence="11" type="ORF">GCM10022291_25300</name>
</gene>
<keyword evidence="3" id="KW-1003">Cell membrane</keyword>
<feature type="domain" description="Mechanosensitive ion channel MscS" evidence="8">
    <location>
        <begin position="124"/>
        <end position="190"/>
    </location>
</feature>